<dbReference type="AlphaFoldDB" id="A0A9D1JHT4"/>
<sequence length="379" mass="41264">MKILSVILAAVLMTFLLCACSGNGEPQETTPSTTAAETTSAEEVTTADEATVPETTTPETTAPVETTAPEVTTTAPETTEAATTTVIPADPVETTGEEDEEPEEVTPQAPVIDAESFPYNTYELSQDYTPDDVELVVTEIREGGISYKIVNNSDSVVCVTNPPTIHAYINGEWVGVRFSDYIDDPMEMWEVQPDGETMLAPTSLHDIPNGLYRVGQAYQVGSFEGEVKYTSVEFVYTMAPDKADEPAADEPKTEADSYLYDTSSSSRYDDAPAVAGITLETDGYTGGDSIAYVIKNDTDDTLTLDREAAIEVFLDGGWKEVYFPLDHDLPIDYPTLAARSEVAQSVNCLEMPAGRYRVIIGYRLSDLTYHSAAYEFEVK</sequence>
<proteinExistence type="predicted"/>
<reference evidence="4" key="2">
    <citation type="journal article" date="2021" name="PeerJ">
        <title>Extensive microbial diversity within the chicken gut microbiome revealed by metagenomics and culture.</title>
        <authorList>
            <person name="Gilroy R."/>
            <person name="Ravi A."/>
            <person name="Getino M."/>
            <person name="Pursley I."/>
            <person name="Horton D.L."/>
            <person name="Alikhan N.F."/>
            <person name="Baker D."/>
            <person name="Gharbi K."/>
            <person name="Hall N."/>
            <person name="Watson M."/>
            <person name="Adriaenssens E.M."/>
            <person name="Foster-Nyarko E."/>
            <person name="Jarju S."/>
            <person name="Secka A."/>
            <person name="Antonio M."/>
            <person name="Oren A."/>
            <person name="Chaudhuri R.R."/>
            <person name="La Ragione R."/>
            <person name="Hildebrand F."/>
            <person name="Pallen M.J."/>
        </authorList>
    </citation>
    <scope>NUCLEOTIDE SEQUENCE</scope>
    <source>
        <strain evidence="4">CHK157-1446</strain>
    </source>
</reference>
<dbReference type="Pfam" id="PF20251">
    <property type="entry name" value="Big_14"/>
    <property type="match status" value="1"/>
</dbReference>
<name>A0A9D1JHT4_9FIRM</name>
<feature type="domain" description="Bacterial Ig-like" evidence="3">
    <location>
        <begin position="277"/>
        <end position="362"/>
    </location>
</feature>
<comment type="caution">
    <text evidence="4">The sequence shown here is derived from an EMBL/GenBank/DDBJ whole genome shotgun (WGS) entry which is preliminary data.</text>
</comment>
<organism evidence="4 5">
    <name type="scientific">Candidatus Faeciplasma gallinarum</name>
    <dbReference type="NCBI Taxonomy" id="2840799"/>
    <lineage>
        <taxon>Bacteria</taxon>
        <taxon>Bacillati</taxon>
        <taxon>Bacillota</taxon>
        <taxon>Clostridia</taxon>
        <taxon>Eubacteriales</taxon>
        <taxon>Oscillospiraceae</taxon>
        <taxon>Oscillospiraceae incertae sedis</taxon>
        <taxon>Candidatus Faeciplasma</taxon>
    </lineage>
</organism>
<accession>A0A9D1JHT4</accession>
<protein>
    <recommendedName>
        <fullName evidence="3">Bacterial Ig-like domain-containing protein</fullName>
    </recommendedName>
</protein>
<evidence type="ECO:0000256" key="2">
    <source>
        <dbReference type="SAM" id="SignalP"/>
    </source>
</evidence>
<dbReference type="EMBL" id="DVIR01000011">
    <property type="protein sequence ID" value="HIS24030.1"/>
    <property type="molecule type" value="Genomic_DNA"/>
</dbReference>
<feature type="compositionally biased region" description="Low complexity" evidence="1">
    <location>
        <begin position="28"/>
        <end position="94"/>
    </location>
</feature>
<feature type="compositionally biased region" description="Acidic residues" evidence="1">
    <location>
        <begin position="95"/>
        <end position="104"/>
    </location>
</feature>
<dbReference type="PROSITE" id="PS51257">
    <property type="entry name" value="PROKAR_LIPOPROTEIN"/>
    <property type="match status" value="1"/>
</dbReference>
<feature type="region of interest" description="Disordered" evidence="1">
    <location>
        <begin position="24"/>
        <end position="107"/>
    </location>
</feature>
<evidence type="ECO:0000256" key="1">
    <source>
        <dbReference type="SAM" id="MobiDB-lite"/>
    </source>
</evidence>
<reference evidence="4" key="1">
    <citation type="submission" date="2020-10" db="EMBL/GenBank/DDBJ databases">
        <authorList>
            <person name="Gilroy R."/>
        </authorList>
    </citation>
    <scope>NUCLEOTIDE SEQUENCE</scope>
    <source>
        <strain evidence="4">CHK157-1446</strain>
    </source>
</reference>
<evidence type="ECO:0000313" key="4">
    <source>
        <dbReference type="EMBL" id="HIS24030.1"/>
    </source>
</evidence>
<feature type="signal peptide" evidence="2">
    <location>
        <begin position="1"/>
        <end position="19"/>
    </location>
</feature>
<keyword evidence="2" id="KW-0732">Signal</keyword>
<evidence type="ECO:0000313" key="5">
    <source>
        <dbReference type="Proteomes" id="UP000823982"/>
    </source>
</evidence>
<gene>
    <name evidence="4" type="ORF">IAD01_01300</name>
</gene>
<evidence type="ECO:0000259" key="3">
    <source>
        <dbReference type="Pfam" id="PF20251"/>
    </source>
</evidence>
<feature type="chain" id="PRO_5039059322" description="Bacterial Ig-like domain-containing protein" evidence="2">
    <location>
        <begin position="20"/>
        <end position="379"/>
    </location>
</feature>
<dbReference type="Proteomes" id="UP000823982">
    <property type="component" value="Unassembled WGS sequence"/>
</dbReference>
<dbReference type="InterPro" id="IPR046878">
    <property type="entry name" value="Big_14"/>
</dbReference>